<keyword evidence="11" id="KW-0418">Kinase</keyword>
<feature type="domain" description="PAC" evidence="17">
    <location>
        <begin position="80"/>
        <end position="132"/>
    </location>
</feature>
<dbReference type="InterPro" id="IPR035965">
    <property type="entry name" value="PAS-like_dom_sf"/>
</dbReference>
<keyword evidence="15" id="KW-0675">Receptor</keyword>
<keyword evidence="6" id="KW-0285">Flavoprotein</keyword>
<evidence type="ECO:0000259" key="17">
    <source>
        <dbReference type="PROSITE" id="PS50113"/>
    </source>
</evidence>
<keyword evidence="3" id="KW-0600">Photoreceptor protein</keyword>
<dbReference type="Pfam" id="PF00989">
    <property type="entry name" value="PAS"/>
    <property type="match status" value="1"/>
</dbReference>
<evidence type="ECO:0000313" key="19">
    <source>
        <dbReference type="Proteomes" id="UP001589943"/>
    </source>
</evidence>
<dbReference type="CDD" id="cd00130">
    <property type="entry name" value="PAS"/>
    <property type="match status" value="2"/>
</dbReference>
<keyword evidence="12" id="KW-0067">ATP-binding</keyword>
<keyword evidence="10" id="KW-0547">Nucleotide-binding</keyword>
<dbReference type="EMBL" id="JBHLTL010000001">
    <property type="protein sequence ID" value="MFC0587959.1"/>
    <property type="molecule type" value="Genomic_DNA"/>
</dbReference>
<keyword evidence="7" id="KW-0288">FMN</keyword>
<dbReference type="RefSeq" id="WP_379479478.1">
    <property type="nucleotide sequence ID" value="NZ_JBHLTL010000001.1"/>
</dbReference>
<keyword evidence="14" id="KW-0843">Virulence</keyword>
<keyword evidence="9" id="KW-0677">Repeat</keyword>
<dbReference type="InterPro" id="IPR013655">
    <property type="entry name" value="PAS_fold_3"/>
</dbReference>
<comment type="catalytic activity">
    <reaction evidence="1">
        <text>ATP + protein L-histidine = ADP + protein N-phospho-L-histidine.</text>
        <dbReference type="EC" id="2.7.13.3"/>
    </reaction>
</comment>
<protein>
    <recommendedName>
        <fullName evidence="2">histidine kinase</fullName>
        <ecNumber evidence="2">2.7.13.3</ecNumber>
    </recommendedName>
</protein>
<evidence type="ECO:0000256" key="5">
    <source>
        <dbReference type="ARBA" id="ARBA00022606"/>
    </source>
</evidence>
<evidence type="ECO:0000256" key="12">
    <source>
        <dbReference type="ARBA" id="ARBA00022840"/>
    </source>
</evidence>
<evidence type="ECO:0000256" key="9">
    <source>
        <dbReference type="ARBA" id="ARBA00022737"/>
    </source>
</evidence>
<evidence type="ECO:0000256" key="7">
    <source>
        <dbReference type="ARBA" id="ARBA00022643"/>
    </source>
</evidence>
<evidence type="ECO:0000256" key="15">
    <source>
        <dbReference type="ARBA" id="ARBA00023170"/>
    </source>
</evidence>
<evidence type="ECO:0000256" key="11">
    <source>
        <dbReference type="ARBA" id="ARBA00022777"/>
    </source>
</evidence>
<evidence type="ECO:0000313" key="18">
    <source>
        <dbReference type="EMBL" id="MFC0587959.1"/>
    </source>
</evidence>
<evidence type="ECO:0000256" key="14">
    <source>
        <dbReference type="ARBA" id="ARBA00023026"/>
    </source>
</evidence>
<evidence type="ECO:0000256" key="2">
    <source>
        <dbReference type="ARBA" id="ARBA00012438"/>
    </source>
</evidence>
<keyword evidence="5" id="KW-0716">Sensory transduction</keyword>
<dbReference type="Pfam" id="PF08447">
    <property type="entry name" value="PAS_3"/>
    <property type="match status" value="1"/>
</dbReference>
<dbReference type="Gene3D" id="3.30.450.20">
    <property type="entry name" value="PAS domain"/>
    <property type="match status" value="2"/>
</dbReference>
<dbReference type="InterPro" id="IPR013767">
    <property type="entry name" value="PAS_fold"/>
</dbReference>
<keyword evidence="4" id="KW-0597">Phosphoprotein</keyword>
<dbReference type="SMART" id="SM00911">
    <property type="entry name" value="HWE_HK"/>
    <property type="match status" value="1"/>
</dbReference>
<evidence type="ECO:0000256" key="1">
    <source>
        <dbReference type="ARBA" id="ARBA00000085"/>
    </source>
</evidence>
<dbReference type="PROSITE" id="PS50112">
    <property type="entry name" value="PAS"/>
    <property type="match status" value="2"/>
</dbReference>
<dbReference type="InterPro" id="IPR001610">
    <property type="entry name" value="PAC"/>
</dbReference>
<feature type="domain" description="PAC" evidence="17">
    <location>
        <begin position="206"/>
        <end position="258"/>
    </location>
</feature>
<feature type="domain" description="PAS" evidence="16">
    <location>
        <begin position="7"/>
        <end position="77"/>
    </location>
</feature>
<dbReference type="InterPro" id="IPR036890">
    <property type="entry name" value="HATPase_C_sf"/>
</dbReference>
<feature type="domain" description="PAS" evidence="16">
    <location>
        <begin position="133"/>
        <end position="203"/>
    </location>
</feature>
<reference evidence="18 19" key="1">
    <citation type="submission" date="2024-09" db="EMBL/GenBank/DDBJ databases">
        <authorList>
            <person name="Sun Q."/>
            <person name="Mori K."/>
        </authorList>
    </citation>
    <scope>NUCLEOTIDE SEQUENCE [LARGE SCALE GENOMIC DNA]</scope>
    <source>
        <strain evidence="18 19">NCAIM B.02537</strain>
    </source>
</reference>
<evidence type="ECO:0000256" key="10">
    <source>
        <dbReference type="ARBA" id="ARBA00022741"/>
    </source>
</evidence>
<organism evidence="18 19">
    <name type="scientific">Novosphingobium aquiterrae</name>
    <dbReference type="NCBI Taxonomy" id="624388"/>
    <lineage>
        <taxon>Bacteria</taxon>
        <taxon>Pseudomonadati</taxon>
        <taxon>Pseudomonadota</taxon>
        <taxon>Alphaproteobacteria</taxon>
        <taxon>Sphingomonadales</taxon>
        <taxon>Sphingomonadaceae</taxon>
        <taxon>Novosphingobium</taxon>
    </lineage>
</organism>
<sequence length="452" mass="50861">MSTSIDPAQLFEAIVNSSDAAIVSKDLESRVLSWNPAAEAIFGWTAEEMIGQSIRRIIPADRQQEEDLILDRIKQGESATRMETVRLRKDGSEVHVAVLVSPVRDNQGRIIGASKLARDLTGEIRTKQALSELEQRFSMMADNIAQLAWITDPHGWVYWYNRRWFDFTGATIEDVQGWGWKELVHPDHLERVTEEVRHALDATTDWEDTFPLRRFDGTYRWFLCRAVPARDADGKTVCWFGTATDVTEQRDAERRIELLLMEVNHRSKNLLTVIQSLARRSAADSDDFIPRLEQRIAGLAANQDVLVHRNWSDVPLRELIAAQLRFLERGNDQVVIEGDDVVVVPSAAEAVSMALHELATNAEKYGALSVPEGRVTISWAITGSGDAAEFALHWRESGGPLVSEPENKGFGSRIIEEVPRGKLRATIEVAYPRDGYTFVLRCPPRNVLAVPD</sequence>
<dbReference type="PROSITE" id="PS50113">
    <property type="entry name" value="PAC"/>
    <property type="match status" value="2"/>
</dbReference>
<evidence type="ECO:0000256" key="8">
    <source>
        <dbReference type="ARBA" id="ARBA00022679"/>
    </source>
</evidence>
<dbReference type="SMART" id="SM00086">
    <property type="entry name" value="PAC"/>
    <property type="match status" value="2"/>
</dbReference>
<keyword evidence="19" id="KW-1185">Reference proteome</keyword>
<keyword evidence="8" id="KW-0808">Transferase</keyword>
<dbReference type="SMART" id="SM00091">
    <property type="entry name" value="PAS"/>
    <property type="match status" value="2"/>
</dbReference>
<comment type="caution">
    <text evidence="18">The sequence shown here is derived from an EMBL/GenBank/DDBJ whole genome shotgun (WGS) entry which is preliminary data.</text>
</comment>
<evidence type="ECO:0000256" key="6">
    <source>
        <dbReference type="ARBA" id="ARBA00022630"/>
    </source>
</evidence>
<dbReference type="PANTHER" id="PTHR41523:SF7">
    <property type="entry name" value="HISTIDINE KINASE"/>
    <property type="match status" value="1"/>
</dbReference>
<proteinExistence type="predicted"/>
<evidence type="ECO:0000256" key="13">
    <source>
        <dbReference type="ARBA" id="ARBA00022991"/>
    </source>
</evidence>
<dbReference type="InterPro" id="IPR000700">
    <property type="entry name" value="PAS-assoc_C"/>
</dbReference>
<evidence type="ECO:0000256" key="4">
    <source>
        <dbReference type="ARBA" id="ARBA00022553"/>
    </source>
</evidence>
<dbReference type="SUPFAM" id="SSF55874">
    <property type="entry name" value="ATPase domain of HSP90 chaperone/DNA topoisomerase II/histidine kinase"/>
    <property type="match status" value="1"/>
</dbReference>
<evidence type="ECO:0000259" key="16">
    <source>
        <dbReference type="PROSITE" id="PS50112"/>
    </source>
</evidence>
<accession>A0ABV6PDQ5</accession>
<gene>
    <name evidence="18" type="ORF">ACFFF7_00870</name>
</gene>
<name>A0ABV6PDQ5_9SPHN</name>
<dbReference type="InterPro" id="IPR011102">
    <property type="entry name" value="Sig_transdc_His_kinase_HWE"/>
</dbReference>
<dbReference type="PANTHER" id="PTHR41523">
    <property type="entry name" value="TWO-COMPONENT SYSTEM SENSOR PROTEIN"/>
    <property type="match status" value="1"/>
</dbReference>
<dbReference type="NCBIfam" id="TIGR00229">
    <property type="entry name" value="sensory_box"/>
    <property type="match status" value="2"/>
</dbReference>
<dbReference type="Pfam" id="PF07536">
    <property type="entry name" value="HWE_HK"/>
    <property type="match status" value="1"/>
</dbReference>
<evidence type="ECO:0000256" key="3">
    <source>
        <dbReference type="ARBA" id="ARBA00022543"/>
    </source>
</evidence>
<dbReference type="Gene3D" id="3.30.565.10">
    <property type="entry name" value="Histidine kinase-like ATPase, C-terminal domain"/>
    <property type="match status" value="1"/>
</dbReference>
<dbReference type="EC" id="2.7.13.3" evidence="2"/>
<dbReference type="Proteomes" id="UP001589943">
    <property type="component" value="Unassembled WGS sequence"/>
</dbReference>
<keyword evidence="13" id="KW-0157">Chromophore</keyword>
<dbReference type="SUPFAM" id="SSF55785">
    <property type="entry name" value="PYP-like sensor domain (PAS domain)"/>
    <property type="match status" value="2"/>
</dbReference>
<dbReference type="InterPro" id="IPR000014">
    <property type="entry name" value="PAS"/>
</dbReference>